<evidence type="ECO:0000313" key="4">
    <source>
        <dbReference type="Proteomes" id="UP000000593"/>
    </source>
</evidence>
<dbReference type="STRING" id="298386.PBPRB0619"/>
<feature type="domain" description="Toxin VasX N-terminal region" evidence="2">
    <location>
        <begin position="23"/>
        <end position="99"/>
    </location>
</feature>
<evidence type="ECO:0000313" key="3">
    <source>
        <dbReference type="EMBL" id="CAG22492.1"/>
    </source>
</evidence>
<feature type="compositionally biased region" description="Polar residues" evidence="1">
    <location>
        <begin position="1"/>
        <end position="14"/>
    </location>
</feature>
<protein>
    <recommendedName>
        <fullName evidence="2">Toxin VasX N-terminal region domain-containing protein</fullName>
    </recommendedName>
</protein>
<evidence type="ECO:0000256" key="1">
    <source>
        <dbReference type="SAM" id="MobiDB-lite"/>
    </source>
</evidence>
<dbReference type="InterPro" id="IPR046864">
    <property type="entry name" value="VasX_N"/>
</dbReference>
<dbReference type="AlphaFoldDB" id="Q6LJN8"/>
<sequence>MANANVDASNQSQDEAGAPSGQCPMQALGIDIVPVRYAIDQEDDEGLGTFGLPEQWQGNAIFQGSLIESDYTLRQLRDGWLYVIADYDQTFHEYEVKGSEFM</sequence>
<reference evidence="4" key="1">
    <citation type="journal article" date="2005" name="Science">
        <title>Life at depth: Photobacterium profundum genome sequence and expression analysis.</title>
        <authorList>
            <person name="Vezzi A."/>
            <person name="Campanaro S."/>
            <person name="D'Angelo M."/>
            <person name="Simonato F."/>
            <person name="Vitulo N."/>
            <person name="Lauro F.M."/>
            <person name="Cestaro A."/>
            <person name="Malacrida G."/>
            <person name="Simionati B."/>
            <person name="Cannata N."/>
            <person name="Romualdi C."/>
            <person name="Bartlett D.H."/>
            <person name="Valle G."/>
        </authorList>
    </citation>
    <scope>NUCLEOTIDE SEQUENCE [LARGE SCALE GENOMIC DNA]</scope>
    <source>
        <strain evidence="4">ATCC BAA-1253 / SS9</strain>
    </source>
</reference>
<dbReference type="HOGENOM" id="CLU_2274769_0_0_6"/>
<dbReference type="KEGG" id="ppr:PBPRB0619"/>
<name>Q6LJN8_PHOPR</name>
<proteinExistence type="predicted"/>
<dbReference type="EMBL" id="CR378677">
    <property type="protein sequence ID" value="CAG22492.1"/>
    <property type="molecule type" value="Genomic_DNA"/>
</dbReference>
<dbReference type="Proteomes" id="UP000000593">
    <property type="component" value="Chromosome 2"/>
</dbReference>
<organism evidence="3 4">
    <name type="scientific">Photobacterium profundum (strain SS9)</name>
    <dbReference type="NCBI Taxonomy" id="298386"/>
    <lineage>
        <taxon>Bacteria</taxon>
        <taxon>Pseudomonadati</taxon>
        <taxon>Pseudomonadota</taxon>
        <taxon>Gammaproteobacteria</taxon>
        <taxon>Vibrionales</taxon>
        <taxon>Vibrionaceae</taxon>
        <taxon>Photobacterium</taxon>
    </lineage>
</organism>
<dbReference type="eggNOG" id="ENOG502ZW1U">
    <property type="taxonomic scope" value="Bacteria"/>
</dbReference>
<dbReference type="Pfam" id="PF20249">
    <property type="entry name" value="VasX_N"/>
    <property type="match status" value="1"/>
</dbReference>
<gene>
    <name evidence="3" type="primary">PSPTO253</name>
    <name evidence="3" type="ordered locus">PBPRB0619</name>
</gene>
<accession>Q6LJN8</accession>
<dbReference type="RefSeq" id="WP_011220710.1">
    <property type="nucleotide sequence ID" value="NC_006371.1"/>
</dbReference>
<feature type="region of interest" description="Disordered" evidence="1">
    <location>
        <begin position="1"/>
        <end position="23"/>
    </location>
</feature>
<keyword evidence="4" id="KW-1185">Reference proteome</keyword>
<dbReference type="CDD" id="cd20708">
    <property type="entry name" value="MIX_IV"/>
    <property type="match status" value="1"/>
</dbReference>
<evidence type="ECO:0000259" key="2">
    <source>
        <dbReference type="Pfam" id="PF20249"/>
    </source>
</evidence>